<gene>
    <name evidence="19" type="primary">ppsA</name>
    <name evidence="19" type="ORF">LMJ30_16100</name>
</gene>
<name>A0ABS8IZ32_9BURK</name>
<dbReference type="InterPro" id="IPR006319">
    <property type="entry name" value="PEP_synth"/>
</dbReference>
<evidence type="ECO:0000256" key="3">
    <source>
        <dbReference type="ARBA" id="ARBA00004742"/>
    </source>
</evidence>
<evidence type="ECO:0000259" key="16">
    <source>
        <dbReference type="Pfam" id="PF00391"/>
    </source>
</evidence>
<comment type="similarity">
    <text evidence="4 15">Belongs to the PEP-utilizing enzyme family.</text>
</comment>
<comment type="catalytic activity">
    <reaction evidence="14 15">
        <text>pyruvate + ATP + H2O = phosphoenolpyruvate + AMP + phosphate + 2 H(+)</text>
        <dbReference type="Rhea" id="RHEA:11364"/>
        <dbReference type="ChEBI" id="CHEBI:15361"/>
        <dbReference type="ChEBI" id="CHEBI:15377"/>
        <dbReference type="ChEBI" id="CHEBI:15378"/>
        <dbReference type="ChEBI" id="CHEBI:30616"/>
        <dbReference type="ChEBI" id="CHEBI:43474"/>
        <dbReference type="ChEBI" id="CHEBI:58702"/>
        <dbReference type="ChEBI" id="CHEBI:456215"/>
        <dbReference type="EC" id="2.7.9.2"/>
    </reaction>
</comment>
<dbReference type="PROSITE" id="PS00742">
    <property type="entry name" value="PEP_ENZYMES_2"/>
    <property type="match status" value="1"/>
</dbReference>
<evidence type="ECO:0000256" key="1">
    <source>
        <dbReference type="ARBA" id="ARBA00001946"/>
    </source>
</evidence>
<evidence type="ECO:0000256" key="13">
    <source>
        <dbReference type="ARBA" id="ARBA00033470"/>
    </source>
</evidence>
<comment type="pathway">
    <text evidence="3 15">Carbohydrate biosynthesis; gluconeogenesis.</text>
</comment>
<comment type="function">
    <text evidence="2 15">Catalyzes the phosphorylation of pyruvate to phosphoenolpyruvate.</text>
</comment>
<dbReference type="SUPFAM" id="SSF51621">
    <property type="entry name" value="Phosphoenolpyruvate/pyruvate domain"/>
    <property type="match status" value="1"/>
</dbReference>
<evidence type="ECO:0000256" key="2">
    <source>
        <dbReference type="ARBA" id="ARBA00002988"/>
    </source>
</evidence>
<dbReference type="PIRSF" id="PIRSF000854">
    <property type="entry name" value="PEP_synthase"/>
    <property type="match status" value="1"/>
</dbReference>
<dbReference type="InterPro" id="IPR008279">
    <property type="entry name" value="PEP-util_enz_mobile_dom"/>
</dbReference>
<dbReference type="InterPro" id="IPR015813">
    <property type="entry name" value="Pyrv/PenolPyrv_kinase-like_dom"/>
</dbReference>
<dbReference type="EMBL" id="JAJHPV010000014">
    <property type="protein sequence ID" value="MCC6072469.1"/>
    <property type="molecule type" value="Genomic_DNA"/>
</dbReference>
<evidence type="ECO:0000256" key="6">
    <source>
        <dbReference type="ARBA" id="ARBA00021623"/>
    </source>
</evidence>
<dbReference type="InterPro" id="IPR000121">
    <property type="entry name" value="PEP_util_C"/>
</dbReference>
<dbReference type="PANTHER" id="PTHR43030">
    <property type="entry name" value="PHOSPHOENOLPYRUVATE SYNTHASE"/>
    <property type="match status" value="1"/>
</dbReference>
<evidence type="ECO:0000313" key="20">
    <source>
        <dbReference type="Proteomes" id="UP001198701"/>
    </source>
</evidence>
<dbReference type="InterPro" id="IPR002192">
    <property type="entry name" value="PPDK_AMP/ATP-bd"/>
</dbReference>
<dbReference type="PANTHER" id="PTHR43030:SF1">
    <property type="entry name" value="PHOSPHOENOLPYRUVATE SYNTHASE"/>
    <property type="match status" value="1"/>
</dbReference>
<organism evidence="19 20">
    <name type="scientific">Massilia agrisoli</name>
    <dbReference type="NCBI Taxonomy" id="2892444"/>
    <lineage>
        <taxon>Bacteria</taxon>
        <taxon>Pseudomonadati</taxon>
        <taxon>Pseudomonadota</taxon>
        <taxon>Betaproteobacteria</taxon>
        <taxon>Burkholderiales</taxon>
        <taxon>Oxalobacteraceae</taxon>
        <taxon>Telluria group</taxon>
        <taxon>Massilia</taxon>
    </lineage>
</organism>
<dbReference type="Pfam" id="PF02896">
    <property type="entry name" value="PEP-utilizers_C"/>
    <property type="match status" value="1"/>
</dbReference>
<feature type="domain" description="PEP-utilising enzyme C-terminal" evidence="18">
    <location>
        <begin position="489"/>
        <end position="794"/>
    </location>
</feature>
<dbReference type="InterPro" id="IPR018274">
    <property type="entry name" value="PEP_util_AS"/>
</dbReference>
<dbReference type="SUPFAM" id="SSF56059">
    <property type="entry name" value="Glutathione synthetase ATP-binding domain-like"/>
    <property type="match status" value="1"/>
</dbReference>
<evidence type="ECO:0000256" key="5">
    <source>
        <dbReference type="ARBA" id="ARBA00011996"/>
    </source>
</evidence>
<dbReference type="RefSeq" id="WP_229433350.1">
    <property type="nucleotide sequence ID" value="NZ_JAJHPV010000014.1"/>
</dbReference>
<evidence type="ECO:0000256" key="9">
    <source>
        <dbReference type="ARBA" id="ARBA00022741"/>
    </source>
</evidence>
<evidence type="ECO:0000256" key="7">
    <source>
        <dbReference type="ARBA" id="ARBA00022679"/>
    </source>
</evidence>
<evidence type="ECO:0000256" key="11">
    <source>
        <dbReference type="ARBA" id="ARBA00022840"/>
    </source>
</evidence>
<dbReference type="NCBIfam" id="NF005057">
    <property type="entry name" value="PRK06464.1"/>
    <property type="match status" value="1"/>
</dbReference>
<accession>A0ABS8IZ32</accession>
<evidence type="ECO:0000256" key="14">
    <source>
        <dbReference type="ARBA" id="ARBA00047700"/>
    </source>
</evidence>
<dbReference type="InterPro" id="IPR040442">
    <property type="entry name" value="Pyrv_kinase-like_dom_sf"/>
</dbReference>
<comment type="caution">
    <text evidence="19">The sequence shown here is derived from an EMBL/GenBank/DDBJ whole genome shotgun (WGS) entry which is preliminary data.</text>
</comment>
<protein>
    <recommendedName>
        <fullName evidence="6 15">Phosphoenolpyruvate synthase</fullName>
        <shortName evidence="15">PEP synthase</shortName>
        <ecNumber evidence="5 15">2.7.9.2</ecNumber>
    </recommendedName>
    <alternativeName>
        <fullName evidence="13 15">Pyruvate, water dikinase</fullName>
    </alternativeName>
</protein>
<dbReference type="InterPro" id="IPR013815">
    <property type="entry name" value="ATP_grasp_subdomain_1"/>
</dbReference>
<dbReference type="InterPro" id="IPR036637">
    <property type="entry name" value="Phosphohistidine_dom_sf"/>
</dbReference>
<evidence type="ECO:0000259" key="17">
    <source>
        <dbReference type="Pfam" id="PF01326"/>
    </source>
</evidence>
<dbReference type="InterPro" id="IPR023151">
    <property type="entry name" value="PEP_util_CS"/>
</dbReference>
<dbReference type="EC" id="2.7.9.2" evidence="5 15"/>
<proteinExistence type="inferred from homology"/>
<sequence>MNGDPSYIRKFSELGIADVPLVGGKNASLGEMYRQLTSQGVRVPNGFAVTAEAYRATLDRASAWSRLHYALEGLNPADVDDLARRARIARELVYNAPLPPDIADQVLHAYRGLVREYGDDLTVAVRSSATAEDLPTASFAGQHETYLNISGEERLLDSVRRCFASLFKDRAIIYRIENGFDHFKVFLSVGIMKMVRSDLACSGVTFSLDTETGFRDVVFITGAYGLGENVVQGTVDPDEFYVFKPTCRSGFRTVLRRTLGAKEIRMVYSGDATGDTTRNEPTLLDERKRFCLDDGEVLQLADAAMRIEEHYSEKAGHPVPMDVEWAKDGLDGQLYIVQARPETVASQKSAAMLDEYHLERPPTTLVSGRAVGGKVAAGIARVITDVSQLNQFRPGEILVADTTMPDWGTVMKTAAAVVTNRGGRTCHAAIVAREIGVPAIVGSGTATERIRTGDEITVSCAEGDVGRVYGGRIPFTTTSVDLSALPMPATHMMINIGNPETAFQTRFLPNDGVGLARMEFIVAEYIKVHPMALVHPEKIDDPAVRSEVEAYGRGFAAAGDYFVQQLSEGVGTIAAAFFPKPVIVRMSDFKTNEYASLVGGAWFEPKEENPMLGFRGAARYSHPAYAEGFALECRAMKRVREQMGLTNVRLMIPFCRRTSEAEDVLRAMAAHGLARGDAGLEVYVMCEIPNNVIQIDAFAKLFDGFSIGSNDLTQLVLGVDRDSDIVAFDFDERDQGVLDMIRMTIEGGKRNGRHVGICGQAPSDYPEVARFLVEQGIDSISLNPDSMIRTIREVLAVEARLGIPARGA</sequence>
<feature type="domain" description="Pyruvate phosphate dikinase AMP/ATP-binding" evidence="17">
    <location>
        <begin position="20"/>
        <end position="351"/>
    </location>
</feature>
<evidence type="ECO:0000256" key="4">
    <source>
        <dbReference type="ARBA" id="ARBA00007837"/>
    </source>
</evidence>
<evidence type="ECO:0000256" key="10">
    <source>
        <dbReference type="ARBA" id="ARBA00022777"/>
    </source>
</evidence>
<evidence type="ECO:0000256" key="12">
    <source>
        <dbReference type="ARBA" id="ARBA00022842"/>
    </source>
</evidence>
<dbReference type="Pfam" id="PF00391">
    <property type="entry name" value="PEP-utilizers"/>
    <property type="match status" value="1"/>
</dbReference>
<dbReference type="GO" id="GO:0008986">
    <property type="term" value="F:pyruvate, water dikinase activity"/>
    <property type="evidence" value="ECO:0007669"/>
    <property type="project" value="UniProtKB-EC"/>
</dbReference>
<keyword evidence="12 15" id="KW-0460">Magnesium</keyword>
<evidence type="ECO:0000256" key="8">
    <source>
        <dbReference type="ARBA" id="ARBA00022723"/>
    </source>
</evidence>
<reference evidence="19 20" key="1">
    <citation type="submission" date="2021-11" db="EMBL/GenBank/DDBJ databases">
        <authorList>
            <person name="Huq M.A."/>
        </authorList>
    </citation>
    <scope>NUCLEOTIDE SEQUENCE [LARGE SCALE GENOMIC DNA]</scope>
    <source>
        <strain evidence="19 20">MAHUQ-52</strain>
    </source>
</reference>
<dbReference type="PROSITE" id="PS00370">
    <property type="entry name" value="PEP_ENZYMES_PHOS_SITE"/>
    <property type="match status" value="1"/>
</dbReference>
<feature type="domain" description="PEP-utilising enzyme mobile" evidence="16">
    <location>
        <begin position="393"/>
        <end position="463"/>
    </location>
</feature>
<keyword evidence="8 15" id="KW-0479">Metal-binding</keyword>
<evidence type="ECO:0000313" key="19">
    <source>
        <dbReference type="EMBL" id="MCC6072469.1"/>
    </source>
</evidence>
<dbReference type="Pfam" id="PF01326">
    <property type="entry name" value="PPDK_N"/>
    <property type="match status" value="1"/>
</dbReference>
<dbReference type="Proteomes" id="UP001198701">
    <property type="component" value="Unassembled WGS sequence"/>
</dbReference>
<dbReference type="Gene3D" id="3.30.470.20">
    <property type="entry name" value="ATP-grasp fold, B domain"/>
    <property type="match status" value="1"/>
</dbReference>
<keyword evidence="7 15" id="KW-0808">Transferase</keyword>
<evidence type="ECO:0000256" key="15">
    <source>
        <dbReference type="PIRNR" id="PIRNR000854"/>
    </source>
</evidence>
<dbReference type="SUPFAM" id="SSF52009">
    <property type="entry name" value="Phosphohistidine domain"/>
    <property type="match status" value="1"/>
</dbReference>
<evidence type="ECO:0000259" key="18">
    <source>
        <dbReference type="Pfam" id="PF02896"/>
    </source>
</evidence>
<dbReference type="Gene3D" id="3.30.1490.20">
    <property type="entry name" value="ATP-grasp fold, A domain"/>
    <property type="match status" value="1"/>
</dbReference>
<keyword evidence="11 15" id="KW-0067">ATP-binding</keyword>
<keyword evidence="10 15" id="KW-0418">Kinase</keyword>
<keyword evidence="9 15" id="KW-0547">Nucleotide-binding</keyword>
<dbReference type="NCBIfam" id="TIGR01418">
    <property type="entry name" value="PEP_synth"/>
    <property type="match status" value="1"/>
</dbReference>
<keyword evidence="20" id="KW-1185">Reference proteome</keyword>
<dbReference type="Gene3D" id="3.50.30.10">
    <property type="entry name" value="Phosphohistidine domain"/>
    <property type="match status" value="1"/>
</dbReference>
<dbReference type="Gene3D" id="3.20.20.60">
    <property type="entry name" value="Phosphoenolpyruvate-binding domains"/>
    <property type="match status" value="1"/>
</dbReference>
<comment type="cofactor">
    <cofactor evidence="1 15">
        <name>Mg(2+)</name>
        <dbReference type="ChEBI" id="CHEBI:18420"/>
    </cofactor>
</comment>